<protein>
    <submittedName>
        <fullName evidence="3">Uncharacterized protein</fullName>
    </submittedName>
</protein>
<reference evidence="3" key="1">
    <citation type="submission" date="2022-11" db="UniProtKB">
        <authorList>
            <consortium name="WormBaseParasite"/>
        </authorList>
    </citation>
    <scope>IDENTIFICATION</scope>
</reference>
<accession>A0A915KH09</accession>
<feature type="compositionally biased region" description="Basic residues" evidence="1">
    <location>
        <begin position="46"/>
        <end position="55"/>
    </location>
</feature>
<proteinExistence type="predicted"/>
<keyword evidence="2" id="KW-1185">Reference proteome</keyword>
<evidence type="ECO:0000256" key="1">
    <source>
        <dbReference type="SAM" id="MobiDB-lite"/>
    </source>
</evidence>
<dbReference type="WBParaSite" id="nRc.2.0.1.t37266-RA">
    <property type="protein sequence ID" value="nRc.2.0.1.t37266-RA"/>
    <property type="gene ID" value="nRc.2.0.1.g37266"/>
</dbReference>
<dbReference type="Proteomes" id="UP000887565">
    <property type="component" value="Unplaced"/>
</dbReference>
<name>A0A915KH09_ROMCU</name>
<evidence type="ECO:0000313" key="2">
    <source>
        <dbReference type="Proteomes" id="UP000887565"/>
    </source>
</evidence>
<feature type="region of interest" description="Disordered" evidence="1">
    <location>
        <begin position="40"/>
        <end position="73"/>
    </location>
</feature>
<sequence>MIAVARFFVMTNRYDNAIFSQILEYERFLRDVHNQTSIANQALHHVSPKSQKRKSSVAVEKGRTKNPTAKSAHANETINKFVVERKCLLRMTARMTIKLPDNVTKFKIPFRREKFYFSGFPVDRIVD</sequence>
<dbReference type="AlphaFoldDB" id="A0A915KH09"/>
<evidence type="ECO:0000313" key="3">
    <source>
        <dbReference type="WBParaSite" id="nRc.2.0.1.t37266-RA"/>
    </source>
</evidence>
<organism evidence="2 3">
    <name type="scientific">Romanomermis culicivorax</name>
    <name type="common">Nematode worm</name>
    <dbReference type="NCBI Taxonomy" id="13658"/>
    <lineage>
        <taxon>Eukaryota</taxon>
        <taxon>Metazoa</taxon>
        <taxon>Ecdysozoa</taxon>
        <taxon>Nematoda</taxon>
        <taxon>Enoplea</taxon>
        <taxon>Dorylaimia</taxon>
        <taxon>Mermithida</taxon>
        <taxon>Mermithoidea</taxon>
        <taxon>Mermithidae</taxon>
        <taxon>Romanomermis</taxon>
    </lineage>
</organism>